<geneLocation type="organellar chromatophore" evidence="8"/>
<dbReference type="GeneID" id="6482004"/>
<sequence length="192" mass="22131">MNTKRVLKVPINNRLTTLTGPSGVGKGTLIKNLLKRHPFIWLSISATTRSPRRTELNGKDYFFLNHEEFRAKIIDKELLEWAEFSGNYYGTPREPVNYQLAAHRPVLLEIELEGARQIRSSFPSSFQIFISPPSFEELEYRIRARKTDSEESISKRLLQAHVEINSQKEFNAVLINKNLENSLSQLETIMGL</sequence>
<accession>B1X5F4</accession>
<comment type="similarity">
    <text evidence="1">Belongs to the guanylate kinase family.</text>
</comment>
<protein>
    <recommendedName>
        <fullName evidence="2">guanylate kinase</fullName>
        <ecNumber evidence="2">2.7.4.8</ecNumber>
    </recommendedName>
</protein>
<dbReference type="Pfam" id="PF00625">
    <property type="entry name" value="Guanylate_kin"/>
    <property type="match status" value="1"/>
</dbReference>
<dbReference type="CDD" id="cd00071">
    <property type="entry name" value="GMPK"/>
    <property type="match status" value="1"/>
</dbReference>
<dbReference type="InterPro" id="IPR008145">
    <property type="entry name" value="GK/Ca_channel_bsu"/>
</dbReference>
<name>B1X5F4_PAUCH</name>
<dbReference type="SMART" id="SM00072">
    <property type="entry name" value="GuKc"/>
    <property type="match status" value="1"/>
</dbReference>
<dbReference type="FunFam" id="3.30.63.10:FF:000002">
    <property type="entry name" value="Guanylate kinase 1"/>
    <property type="match status" value="1"/>
</dbReference>
<dbReference type="PANTHER" id="PTHR23117:SF13">
    <property type="entry name" value="GUANYLATE KINASE"/>
    <property type="match status" value="1"/>
</dbReference>
<dbReference type="PROSITE" id="PS00856">
    <property type="entry name" value="GUANYLATE_KINASE_1"/>
    <property type="match status" value="1"/>
</dbReference>
<dbReference type="GO" id="GO:0005829">
    <property type="term" value="C:cytosol"/>
    <property type="evidence" value="ECO:0007669"/>
    <property type="project" value="TreeGrafter"/>
</dbReference>
<evidence type="ECO:0000256" key="4">
    <source>
        <dbReference type="ARBA" id="ARBA00022741"/>
    </source>
</evidence>
<evidence type="ECO:0000256" key="5">
    <source>
        <dbReference type="ARBA" id="ARBA00022777"/>
    </source>
</evidence>
<keyword evidence="3" id="KW-0808">Transferase</keyword>
<reference evidence="8" key="1">
    <citation type="submission" date="2007-08" db="EMBL/GenBank/DDBJ databases">
        <authorList>
            <person name="Gloeckner G."/>
            <person name="Nowack E."/>
            <person name="Melkonian M."/>
        </authorList>
    </citation>
    <scope>NUCLEOTIDE SEQUENCE</scope>
</reference>
<evidence type="ECO:0000313" key="8">
    <source>
        <dbReference type="EMBL" id="ACB43173.1"/>
    </source>
</evidence>
<keyword evidence="4" id="KW-0547">Nucleotide-binding</keyword>
<dbReference type="PROSITE" id="PS50052">
    <property type="entry name" value="GUANYLATE_KINASE_2"/>
    <property type="match status" value="1"/>
</dbReference>
<reference evidence="8" key="2">
    <citation type="journal article" date="2008" name="Curr. Biol.">
        <title>Chromatophore genome sequence of Paulinella sheds light on acquisition of photosynthesis by eukaryotes.</title>
        <authorList>
            <person name="Nowack E.C.M."/>
            <person name="Melkonian M."/>
            <person name="Gloeckner G."/>
        </authorList>
    </citation>
    <scope>NUCLEOTIDE SEQUENCE [LARGE SCALE GENOMIC DNA]</scope>
</reference>
<dbReference type="InterPro" id="IPR027417">
    <property type="entry name" value="P-loop_NTPase"/>
</dbReference>
<dbReference type="EMBL" id="CP000815">
    <property type="protein sequence ID" value="ACB43173.1"/>
    <property type="molecule type" value="Genomic_DNA"/>
</dbReference>
<dbReference type="GO" id="GO:0005524">
    <property type="term" value="F:ATP binding"/>
    <property type="evidence" value="ECO:0007669"/>
    <property type="project" value="UniProtKB-KW"/>
</dbReference>
<evidence type="ECO:0000256" key="1">
    <source>
        <dbReference type="ARBA" id="ARBA00005790"/>
    </source>
</evidence>
<evidence type="ECO:0000256" key="6">
    <source>
        <dbReference type="ARBA" id="ARBA00022840"/>
    </source>
</evidence>
<dbReference type="RefSeq" id="YP_002049383.1">
    <property type="nucleotide sequence ID" value="NC_011087.1"/>
</dbReference>
<evidence type="ECO:0000259" key="7">
    <source>
        <dbReference type="PROSITE" id="PS50052"/>
    </source>
</evidence>
<keyword evidence="5 8" id="KW-0418">Kinase</keyword>
<proteinExistence type="inferred from homology"/>
<gene>
    <name evidence="8" type="primary">gmk</name>
    <name evidence="8" type="ordered locus">PCC_0758</name>
</gene>
<evidence type="ECO:0000256" key="3">
    <source>
        <dbReference type="ARBA" id="ARBA00022679"/>
    </source>
</evidence>
<keyword evidence="6" id="KW-0067">ATP-binding</keyword>
<dbReference type="PANTHER" id="PTHR23117">
    <property type="entry name" value="GUANYLATE KINASE-RELATED"/>
    <property type="match status" value="1"/>
</dbReference>
<dbReference type="SUPFAM" id="SSF52540">
    <property type="entry name" value="P-loop containing nucleoside triphosphate hydrolases"/>
    <property type="match status" value="1"/>
</dbReference>
<keyword evidence="8" id="KW-0934">Plastid</keyword>
<dbReference type="Gene3D" id="3.30.63.10">
    <property type="entry name" value="Guanylate Kinase phosphate binding domain"/>
    <property type="match status" value="1"/>
</dbReference>
<dbReference type="HAMAP" id="MF_00328">
    <property type="entry name" value="Guanylate_kinase"/>
    <property type="match status" value="1"/>
</dbReference>
<dbReference type="Gene3D" id="3.40.50.300">
    <property type="entry name" value="P-loop containing nucleotide triphosphate hydrolases"/>
    <property type="match status" value="1"/>
</dbReference>
<dbReference type="GO" id="GO:0004385">
    <property type="term" value="F:GMP kinase activity"/>
    <property type="evidence" value="ECO:0007669"/>
    <property type="project" value="UniProtKB-EC"/>
</dbReference>
<dbReference type="AlphaFoldDB" id="B1X5F4"/>
<dbReference type="InterPro" id="IPR020590">
    <property type="entry name" value="Guanylate_kinase_CS"/>
</dbReference>
<feature type="domain" description="Guanylate kinase-like" evidence="7">
    <location>
        <begin position="13"/>
        <end position="191"/>
    </location>
</feature>
<dbReference type="InterPro" id="IPR008144">
    <property type="entry name" value="Guanylate_kin-like_dom"/>
</dbReference>
<organism evidence="8">
    <name type="scientific">Paulinella chromatophora</name>
    <dbReference type="NCBI Taxonomy" id="39717"/>
    <lineage>
        <taxon>Eukaryota</taxon>
        <taxon>Sar</taxon>
        <taxon>Rhizaria</taxon>
        <taxon>Cercozoa</taxon>
        <taxon>Imbricatea</taxon>
        <taxon>Silicofilosea</taxon>
        <taxon>Euglyphida</taxon>
        <taxon>Paulinellidae</taxon>
        <taxon>Paulinella</taxon>
    </lineage>
</organism>
<dbReference type="NCBIfam" id="TIGR03263">
    <property type="entry name" value="guanyl_kin"/>
    <property type="match status" value="1"/>
</dbReference>
<evidence type="ECO:0000256" key="2">
    <source>
        <dbReference type="ARBA" id="ARBA00012961"/>
    </source>
</evidence>
<dbReference type="EC" id="2.7.4.8" evidence="2"/>
<dbReference type="InterPro" id="IPR017665">
    <property type="entry name" value="Guanylate_kinase"/>
</dbReference>